<dbReference type="Gene3D" id="2.30.29.30">
    <property type="entry name" value="Pleckstrin-homology domain (PH domain)/Phosphotyrosine-binding domain (PTB)"/>
    <property type="match status" value="1"/>
</dbReference>
<dbReference type="FunCoup" id="A0A151Z2T4">
    <property type="interactions" value="19"/>
</dbReference>
<gene>
    <name evidence="4" type="ORF">DLAC_10922</name>
</gene>
<evidence type="ECO:0000259" key="2">
    <source>
        <dbReference type="PROSITE" id="PS50010"/>
    </source>
</evidence>
<evidence type="ECO:0000259" key="3">
    <source>
        <dbReference type="PROSITE" id="PS50021"/>
    </source>
</evidence>
<feature type="compositionally biased region" description="Basic and acidic residues" evidence="1">
    <location>
        <begin position="1006"/>
        <end position="1016"/>
    </location>
</feature>
<dbReference type="InterPro" id="IPR011993">
    <property type="entry name" value="PH-like_dom_sf"/>
</dbReference>
<dbReference type="InterPro" id="IPR001715">
    <property type="entry name" value="CH_dom"/>
</dbReference>
<dbReference type="InterPro" id="IPR001331">
    <property type="entry name" value="GDS_CDC24_CS"/>
</dbReference>
<keyword evidence="5" id="KW-1185">Reference proteome</keyword>
<dbReference type="SUPFAM" id="SSF50729">
    <property type="entry name" value="PH domain-like"/>
    <property type="match status" value="1"/>
</dbReference>
<proteinExistence type="predicted"/>
<dbReference type="Pfam" id="PF00621">
    <property type="entry name" value="RhoGEF"/>
    <property type="match status" value="1"/>
</dbReference>
<feature type="compositionally biased region" description="Low complexity" evidence="1">
    <location>
        <begin position="504"/>
        <end position="559"/>
    </location>
</feature>
<feature type="region of interest" description="Disordered" evidence="1">
    <location>
        <begin position="238"/>
        <end position="266"/>
    </location>
</feature>
<feature type="region of interest" description="Disordered" evidence="1">
    <location>
        <begin position="287"/>
        <end position="323"/>
    </location>
</feature>
<dbReference type="PROSITE" id="PS50010">
    <property type="entry name" value="DH_2"/>
    <property type="match status" value="1"/>
</dbReference>
<dbReference type="InParanoid" id="A0A151Z2T4"/>
<dbReference type="SMART" id="SM00325">
    <property type="entry name" value="RhoGEF"/>
    <property type="match status" value="1"/>
</dbReference>
<dbReference type="OMA" id="SFFIQAC"/>
<dbReference type="PROSITE" id="PS50096">
    <property type="entry name" value="IQ"/>
    <property type="match status" value="1"/>
</dbReference>
<evidence type="ECO:0000313" key="4">
    <source>
        <dbReference type="EMBL" id="KYQ88237.1"/>
    </source>
</evidence>
<dbReference type="PROSITE" id="PS00741">
    <property type="entry name" value="DH_1"/>
    <property type="match status" value="1"/>
</dbReference>
<dbReference type="PANTHER" id="PTHR12673:SF80">
    <property type="entry name" value="PLECKSTRIN DOMAIN-CONTAINING PROTEIN"/>
    <property type="match status" value="1"/>
</dbReference>
<feature type="domain" description="Calponin-homology (CH)" evidence="3">
    <location>
        <begin position="8"/>
        <end position="131"/>
    </location>
</feature>
<dbReference type="Gene3D" id="1.20.900.10">
    <property type="entry name" value="Dbl homology (DH) domain"/>
    <property type="match status" value="1"/>
</dbReference>
<dbReference type="GO" id="GO:0005085">
    <property type="term" value="F:guanyl-nucleotide exchange factor activity"/>
    <property type="evidence" value="ECO:0007669"/>
    <property type="project" value="InterPro"/>
</dbReference>
<dbReference type="GO" id="GO:0035556">
    <property type="term" value="P:intracellular signal transduction"/>
    <property type="evidence" value="ECO:0007669"/>
    <property type="project" value="InterPro"/>
</dbReference>
<dbReference type="CDD" id="cd00160">
    <property type="entry name" value="RhoGEF"/>
    <property type="match status" value="1"/>
</dbReference>
<dbReference type="OrthoDB" id="245697at2759"/>
<dbReference type="Proteomes" id="UP000076078">
    <property type="component" value="Unassembled WGS sequence"/>
</dbReference>
<accession>A0A151Z2T4</accession>
<dbReference type="Gene3D" id="1.10.418.10">
    <property type="entry name" value="Calponin-like domain"/>
    <property type="match status" value="1"/>
</dbReference>
<feature type="domain" description="DH" evidence="2">
    <location>
        <begin position="592"/>
        <end position="781"/>
    </location>
</feature>
<comment type="caution">
    <text evidence="4">The sequence shown here is derived from an EMBL/GenBank/DDBJ whole genome shotgun (WGS) entry which is preliminary data.</text>
</comment>
<dbReference type="AlphaFoldDB" id="A0A151Z2T4"/>
<feature type="compositionally biased region" description="Low complexity" evidence="1">
    <location>
        <begin position="250"/>
        <end position="266"/>
    </location>
</feature>
<dbReference type="InterPro" id="IPR000219">
    <property type="entry name" value="DH_dom"/>
</dbReference>
<protein>
    <submittedName>
        <fullName evidence="4">Pleckstrin (PH) domain-containing protein</fullName>
    </submittedName>
</protein>
<feature type="compositionally biased region" description="Polar residues" evidence="1">
    <location>
        <begin position="465"/>
        <end position="496"/>
    </location>
</feature>
<dbReference type="EMBL" id="LODT01000051">
    <property type="protein sequence ID" value="KYQ88237.1"/>
    <property type="molecule type" value="Genomic_DNA"/>
</dbReference>
<dbReference type="PANTHER" id="PTHR12673">
    <property type="entry name" value="FACIOGENITAL DYSPLASIA PROTEIN"/>
    <property type="match status" value="1"/>
</dbReference>
<feature type="compositionally biased region" description="Polar residues" evidence="1">
    <location>
        <begin position="996"/>
        <end position="1005"/>
    </location>
</feature>
<name>A0A151Z2T4_TIELA</name>
<dbReference type="SMART" id="SM00033">
    <property type="entry name" value="CH"/>
    <property type="match status" value="1"/>
</dbReference>
<evidence type="ECO:0000256" key="1">
    <source>
        <dbReference type="SAM" id="MobiDB-lite"/>
    </source>
</evidence>
<dbReference type="GO" id="GO:0005737">
    <property type="term" value="C:cytoplasm"/>
    <property type="evidence" value="ECO:0007669"/>
    <property type="project" value="TreeGrafter"/>
</dbReference>
<dbReference type="SUPFAM" id="SSF48065">
    <property type="entry name" value="DBL homology domain (DH-domain)"/>
    <property type="match status" value="1"/>
</dbReference>
<reference evidence="4 5" key="1">
    <citation type="submission" date="2015-12" db="EMBL/GenBank/DDBJ databases">
        <title>Dictyostelia acquired genes for synthesis and detection of signals that induce cell-type specialization by lateral gene transfer from prokaryotes.</title>
        <authorList>
            <person name="Gloeckner G."/>
            <person name="Schaap P."/>
        </authorList>
    </citation>
    <scope>NUCLEOTIDE SEQUENCE [LARGE SCALE GENOMIC DNA]</scope>
    <source>
        <strain evidence="4 5">TK</strain>
    </source>
</reference>
<dbReference type="CDD" id="cd00014">
    <property type="entry name" value="CH_SF"/>
    <property type="match status" value="1"/>
</dbReference>
<feature type="compositionally biased region" description="Low complexity" evidence="1">
    <location>
        <begin position="305"/>
        <end position="322"/>
    </location>
</feature>
<dbReference type="InterPro" id="IPR035899">
    <property type="entry name" value="DBL_dom_sf"/>
</dbReference>
<dbReference type="PROSITE" id="PS50021">
    <property type="entry name" value="CH"/>
    <property type="match status" value="1"/>
</dbReference>
<dbReference type="Pfam" id="PF00307">
    <property type="entry name" value="CH"/>
    <property type="match status" value="1"/>
</dbReference>
<evidence type="ECO:0000313" key="5">
    <source>
        <dbReference type="Proteomes" id="UP000076078"/>
    </source>
</evidence>
<feature type="compositionally biased region" description="Low complexity" evidence="1">
    <location>
        <begin position="287"/>
        <end position="296"/>
    </location>
</feature>
<dbReference type="FunFam" id="1.20.900.10:FF:000003">
    <property type="entry name" value="Rho guanine nucleotide exchange factor 10 like"/>
    <property type="match status" value="1"/>
</dbReference>
<dbReference type="SUPFAM" id="SSF47576">
    <property type="entry name" value="Calponin-homology domain, CH-domain"/>
    <property type="match status" value="1"/>
</dbReference>
<dbReference type="InterPro" id="IPR036872">
    <property type="entry name" value="CH_dom_sf"/>
</dbReference>
<feature type="region of interest" description="Disordered" evidence="1">
    <location>
        <begin position="987"/>
        <end position="1016"/>
    </location>
</feature>
<feature type="region of interest" description="Disordered" evidence="1">
    <location>
        <begin position="460"/>
        <end position="561"/>
    </location>
</feature>
<sequence length="1016" mass="113984">MSKVLSFLAKKNQALEWIESALEIKIEDSKKKDFIELLKDGVLLCKLMQSISPRLMPRISVPDPNSTRKATFVHISSENISFFIQACADMGVPRHKRFNISDIVIPPPNRPTFTNIKRIIECLESICKIANSDPSYAFTTDWPETSPDQVFSEEEISNAEQMLAQFTIRENKRQEVIKKTQVQSDGGIEETKTRLFQHLADQKKLYPDNNPQKVSDFISITNNNSLFKNIRGGGGGGIVGGDRVSRQHSKSLSLTPQSSFSLPLSPSPISTSPKSFSLFLSSSPKSSSTVPSLSSSQNSNHTEPSGTSLSSSTDKSSTNTTTDDTRINFQDVLNKWKNPTKPLTISNNASLLQPQRISHIESYCTVKTRSTSLTKPKPSISSFFNNSSDSLPTTKPITSTTPTKKSFINNSLKNSLVIEDQKPTITSTLPSSTSNINSNNLNSITIGTSKQQITTTIKEDEPLENENSPGGSNRNSLSSPIKVQPNSSPILSSSAPVNKVVPGTTTTSTTSNSTPTTPTISSTTSTNASVLSKPATPSTTTTTTTTTVTSSPKTPSQPKLSVEERAAIRIQKAVKRWLERNRQRVLARDAAYRERIVQEIQKTEIEYLTRLTFLKDFVIKELRDAINVKGSPIISEEELKIIFSEIEIVLAYNTILKTELNNRVEKWDQNTCIGDIFIKFSAFLKVYSQYSRNYTEAMNLLNTLKTQSKFKAFLQKIKDQNEEIKLRGLEDYLIRPIQRIPRYSLLLKDMISHTWQTHPDYPQLVKAFELINQVAEFMNDKKKEAENMMKLAEIQEKLSDETLSKSSWSSRRFVREGEFFEFVSKTKKNPIVVYLFNDSISISRSSKSSSSSFFGKQKTIRLQAAFTFLLNKMEMEENEKITGLPSLKLYQKGEKSVSIIFSDNQQMEEWKKEIKTVKDEETIRVKDNTERVANSVSSTDGFAQNKSDIEGFVDKILKKPETKVDTENDPSAKKMSLRENRMKLAQDLRNRRLSANVGSNSSSDFNAEKSLSDSKN</sequence>
<organism evidence="4 5">
    <name type="scientific">Tieghemostelium lacteum</name>
    <name type="common">Slime mold</name>
    <name type="synonym">Dictyostelium lacteum</name>
    <dbReference type="NCBI Taxonomy" id="361077"/>
    <lineage>
        <taxon>Eukaryota</taxon>
        <taxon>Amoebozoa</taxon>
        <taxon>Evosea</taxon>
        <taxon>Eumycetozoa</taxon>
        <taxon>Dictyostelia</taxon>
        <taxon>Dictyosteliales</taxon>
        <taxon>Raperosteliaceae</taxon>
        <taxon>Tieghemostelium</taxon>
    </lineage>
</organism>
<dbReference type="InterPro" id="IPR051092">
    <property type="entry name" value="FYVE_RhoGEF_PH"/>
</dbReference>